<evidence type="ECO:0000313" key="2">
    <source>
        <dbReference type="EMBL" id="VTT56377.1"/>
    </source>
</evidence>
<accession>A0A0I9XD76</accession>
<feature type="compositionally biased region" description="Polar residues" evidence="1">
    <location>
        <begin position="92"/>
        <end position="107"/>
    </location>
</feature>
<evidence type="ECO:0000256" key="1">
    <source>
        <dbReference type="SAM" id="MobiDB-lite"/>
    </source>
</evidence>
<dbReference type="OrthoDB" id="10348653at2759"/>
<feature type="region of interest" description="Disordered" evidence="1">
    <location>
        <begin position="67"/>
        <end position="125"/>
    </location>
</feature>
<name>A0A0I9XD76_FUSFU</name>
<gene>
    <name evidence="2" type="ORF">C2S_3168</name>
</gene>
<proteinExistence type="predicted"/>
<protein>
    <submittedName>
        <fullName evidence="2">Uncharacterized protein</fullName>
    </submittedName>
</protein>
<reference evidence="2" key="1">
    <citation type="submission" date="2019-05" db="EMBL/GenBank/DDBJ databases">
        <authorList>
            <person name="Piombo E."/>
        </authorList>
    </citation>
    <scope>NUCLEOTIDE SEQUENCE</scope>
    <source>
        <strain evidence="2">C2S</strain>
    </source>
</reference>
<comment type="caution">
    <text evidence="2">The sequence shown here is derived from an EMBL/GenBank/DDBJ whole genome shotgun (WGS) entry which is preliminary data.</text>
</comment>
<dbReference type="Proteomes" id="UP000760494">
    <property type="component" value="Unassembled WGS sequence"/>
</dbReference>
<feature type="compositionally biased region" description="Basic and acidic residues" evidence="1">
    <location>
        <begin position="108"/>
        <end position="125"/>
    </location>
</feature>
<organism evidence="2 3">
    <name type="scientific">Fusarium fujikuroi</name>
    <name type="common">Bakanae and foot rot disease fungus</name>
    <name type="synonym">Gibberella fujikuroi</name>
    <dbReference type="NCBI Taxonomy" id="5127"/>
    <lineage>
        <taxon>Eukaryota</taxon>
        <taxon>Fungi</taxon>
        <taxon>Dikarya</taxon>
        <taxon>Ascomycota</taxon>
        <taxon>Pezizomycotina</taxon>
        <taxon>Sordariomycetes</taxon>
        <taxon>Hypocreomycetidae</taxon>
        <taxon>Hypocreales</taxon>
        <taxon>Nectriaceae</taxon>
        <taxon>Fusarium</taxon>
        <taxon>Fusarium fujikuroi species complex</taxon>
    </lineage>
</organism>
<evidence type="ECO:0000313" key="3">
    <source>
        <dbReference type="Proteomes" id="UP000760494"/>
    </source>
</evidence>
<dbReference type="AlphaFoldDB" id="A0A0I9XD76"/>
<dbReference type="EMBL" id="CABFJX010000002">
    <property type="protein sequence ID" value="VTT56377.1"/>
    <property type="molecule type" value="Genomic_DNA"/>
</dbReference>
<sequence length="125" mass="14801">MSRTHEDRRSRRRRRHITMASNKHGHHLMKDAIEEALLILRYNSHLHLLEQAADQSQRGLFIWDPRRWDPNGDYPTNDEDRISVNEDEDTTTLEPPSLENNDIQLSDHSSKQRSLEDKPRLRATI</sequence>